<evidence type="ECO:0000256" key="2">
    <source>
        <dbReference type="ARBA" id="ARBA00022670"/>
    </source>
</evidence>
<comment type="caution">
    <text evidence="5">Lacks conserved residue(s) required for the propagation of feature annotation.</text>
</comment>
<dbReference type="SUPFAM" id="SSF54001">
    <property type="entry name" value="Cysteine proteinases"/>
    <property type="match status" value="1"/>
</dbReference>
<accession>A0A7S0FYE2</accession>
<dbReference type="InterPro" id="IPR022684">
    <property type="entry name" value="Calpain_cysteine_protease"/>
</dbReference>
<feature type="region of interest" description="Disordered" evidence="6">
    <location>
        <begin position="1"/>
        <end position="30"/>
    </location>
</feature>
<evidence type="ECO:0000256" key="1">
    <source>
        <dbReference type="ARBA" id="ARBA00007623"/>
    </source>
</evidence>
<feature type="domain" description="Calpain catalytic" evidence="7">
    <location>
        <begin position="117"/>
        <end position="440"/>
    </location>
</feature>
<evidence type="ECO:0000313" key="8">
    <source>
        <dbReference type="EMBL" id="CAD8387303.1"/>
    </source>
</evidence>
<dbReference type="GO" id="GO:0004198">
    <property type="term" value="F:calcium-dependent cysteine-type endopeptidase activity"/>
    <property type="evidence" value="ECO:0007669"/>
    <property type="project" value="InterPro"/>
</dbReference>
<gene>
    <name evidence="8" type="ORF">PBAH0796_LOCUS30991</name>
</gene>
<evidence type="ECO:0000256" key="6">
    <source>
        <dbReference type="SAM" id="MobiDB-lite"/>
    </source>
</evidence>
<keyword evidence="4" id="KW-0788">Thiol protease</keyword>
<evidence type="ECO:0000256" key="4">
    <source>
        <dbReference type="ARBA" id="ARBA00022807"/>
    </source>
</evidence>
<name>A0A7S0FYE2_9DINO</name>
<dbReference type="InterPro" id="IPR001300">
    <property type="entry name" value="Peptidase_C2_calpain_cat"/>
</dbReference>
<evidence type="ECO:0000256" key="3">
    <source>
        <dbReference type="ARBA" id="ARBA00022801"/>
    </source>
</evidence>
<evidence type="ECO:0000256" key="5">
    <source>
        <dbReference type="PROSITE-ProRule" id="PRU00239"/>
    </source>
</evidence>
<dbReference type="EMBL" id="HBEG01051034">
    <property type="protein sequence ID" value="CAD8387303.1"/>
    <property type="molecule type" value="Transcribed_RNA"/>
</dbReference>
<evidence type="ECO:0000259" key="7">
    <source>
        <dbReference type="PROSITE" id="PS50203"/>
    </source>
</evidence>
<organism evidence="8">
    <name type="scientific">Pyrodinium bahamense</name>
    <dbReference type="NCBI Taxonomy" id="73915"/>
    <lineage>
        <taxon>Eukaryota</taxon>
        <taxon>Sar</taxon>
        <taxon>Alveolata</taxon>
        <taxon>Dinophyceae</taxon>
        <taxon>Gonyaulacales</taxon>
        <taxon>Pyrocystaceae</taxon>
        <taxon>Pyrodinium</taxon>
    </lineage>
</organism>
<dbReference type="PROSITE" id="PS50203">
    <property type="entry name" value="CALPAIN_CAT"/>
    <property type="match status" value="1"/>
</dbReference>
<dbReference type="PANTHER" id="PTHR10183:SF379">
    <property type="entry name" value="CALPAIN-5"/>
    <property type="match status" value="1"/>
</dbReference>
<comment type="similarity">
    <text evidence="1">Belongs to the peptidase C2 family.</text>
</comment>
<dbReference type="AlphaFoldDB" id="A0A7S0FYE2"/>
<dbReference type="GO" id="GO:0006508">
    <property type="term" value="P:proteolysis"/>
    <property type="evidence" value="ECO:0007669"/>
    <property type="project" value="UniProtKB-KW"/>
</dbReference>
<dbReference type="InterPro" id="IPR038765">
    <property type="entry name" value="Papain-like_cys_pep_sf"/>
</dbReference>
<reference evidence="8" key="1">
    <citation type="submission" date="2021-01" db="EMBL/GenBank/DDBJ databases">
        <authorList>
            <person name="Corre E."/>
            <person name="Pelletier E."/>
            <person name="Niang G."/>
            <person name="Scheremetjew M."/>
            <person name="Finn R."/>
            <person name="Kale V."/>
            <person name="Holt S."/>
            <person name="Cochrane G."/>
            <person name="Meng A."/>
            <person name="Brown T."/>
            <person name="Cohen L."/>
        </authorList>
    </citation>
    <scope>NUCLEOTIDE SEQUENCE</scope>
    <source>
        <strain evidence="8">Pbaha01</strain>
    </source>
</reference>
<keyword evidence="2" id="KW-0645">Protease</keyword>
<keyword evidence="3" id="KW-0378">Hydrolase</keyword>
<dbReference type="PANTHER" id="PTHR10183">
    <property type="entry name" value="CALPAIN"/>
    <property type="match status" value="1"/>
</dbReference>
<protein>
    <recommendedName>
        <fullName evidence="7">Calpain catalytic domain-containing protein</fullName>
    </recommendedName>
</protein>
<sequence length="695" mass="77508">MGTDRAAPDGDGLVAPTGQSGAGLYGPDGMPLDVDTTVGEDKHGHQSVEINEQGWFHAESNRLEQEQLAQIHLSAICRAVDERHMSGLCRDGRWTNDPETFPDLQLRGTVTSNAVIPFPPHDQQYYVCGIHDPATSNLRTSAIPSHVPDEDGNSTWVRLVDFADHADATHLFDESCPHRTHYGRVIQGALDNGYFVEALQAIALRPKLARQLFHCWDARRSVYIARLFKHGTWMRVEVDDYVPVGAPAKDSDEGNVPICCRSEFFPYVLWPSIIEKAYAKVHTLRGSTISRTDSDRGGWVALGGGGRVEEALADLTGGVAGRFSTSDVTMDRLFIYIYELQRDTLFVCRPHQMNCELHGVRLNPYYPNIVNRAVTWEGRLFVQLFSGAPGVYDGGLQDISVPYSLVHAPEYPETTAEGFFWITAQDFHEYFDTIFECRLVNSGDVSICSMPPPRMQASMPVAPGMVPGMGMPMPGSGLMRMPGPPLGPWFEWVYANPGEITRHNEPEFSVRVPERDVPCDIICSVEQIDPRMLMTTSERRRPPELLVKVYENVESSGRNRGGFYSKNLVCRSNWLPVRDAVVAFSVIEGCEFKILAEVPTLDTKVDRLIFRCYSSRPNVTVSAGTGLMKHALVEPNGPPRGQKRTLVGVAPPNKWGQDDVPMPLDEEHDSLRKPEFDMAIGWSELKQDLKDCCLM</sequence>
<dbReference type="SMART" id="SM00230">
    <property type="entry name" value="CysPc"/>
    <property type="match status" value="1"/>
</dbReference>
<dbReference type="Pfam" id="PF00648">
    <property type="entry name" value="Peptidase_C2"/>
    <property type="match status" value="1"/>
</dbReference>
<proteinExistence type="inferred from homology"/>